<evidence type="ECO:0000313" key="2">
    <source>
        <dbReference type="EMBL" id="PPR03489.1"/>
    </source>
</evidence>
<name>A0A409YK84_9AGAR</name>
<gene>
    <name evidence="2" type="ORF">CVT26_007895</name>
</gene>
<feature type="transmembrane region" description="Helical" evidence="1">
    <location>
        <begin position="202"/>
        <end position="222"/>
    </location>
</feature>
<dbReference type="InParanoid" id="A0A409YK84"/>
<comment type="caution">
    <text evidence="2">The sequence shown here is derived from an EMBL/GenBank/DDBJ whole genome shotgun (WGS) entry which is preliminary data.</text>
</comment>
<protein>
    <submittedName>
        <fullName evidence="2">Uncharacterized protein</fullName>
    </submittedName>
</protein>
<reference evidence="2 3" key="1">
    <citation type="journal article" date="2018" name="Evol. Lett.">
        <title>Horizontal gene cluster transfer increased hallucinogenic mushroom diversity.</title>
        <authorList>
            <person name="Reynolds H.T."/>
            <person name="Vijayakumar V."/>
            <person name="Gluck-Thaler E."/>
            <person name="Korotkin H.B."/>
            <person name="Matheny P.B."/>
            <person name="Slot J.C."/>
        </authorList>
    </citation>
    <scope>NUCLEOTIDE SEQUENCE [LARGE SCALE GENOMIC DNA]</scope>
    <source>
        <strain evidence="2 3">SRW20</strain>
    </source>
</reference>
<accession>A0A409YK84</accession>
<organism evidence="2 3">
    <name type="scientific">Gymnopilus dilepis</name>
    <dbReference type="NCBI Taxonomy" id="231916"/>
    <lineage>
        <taxon>Eukaryota</taxon>
        <taxon>Fungi</taxon>
        <taxon>Dikarya</taxon>
        <taxon>Basidiomycota</taxon>
        <taxon>Agaricomycotina</taxon>
        <taxon>Agaricomycetes</taxon>
        <taxon>Agaricomycetidae</taxon>
        <taxon>Agaricales</taxon>
        <taxon>Agaricineae</taxon>
        <taxon>Hymenogastraceae</taxon>
        <taxon>Gymnopilus</taxon>
    </lineage>
</organism>
<proteinExistence type="predicted"/>
<evidence type="ECO:0000256" key="1">
    <source>
        <dbReference type="SAM" id="Phobius"/>
    </source>
</evidence>
<keyword evidence="1" id="KW-0812">Transmembrane</keyword>
<keyword evidence="3" id="KW-1185">Reference proteome</keyword>
<evidence type="ECO:0000313" key="3">
    <source>
        <dbReference type="Proteomes" id="UP000284706"/>
    </source>
</evidence>
<feature type="transmembrane region" description="Helical" evidence="1">
    <location>
        <begin position="79"/>
        <end position="97"/>
    </location>
</feature>
<keyword evidence="1" id="KW-0472">Membrane</keyword>
<dbReference type="Proteomes" id="UP000284706">
    <property type="component" value="Unassembled WGS sequence"/>
</dbReference>
<feature type="transmembrane region" description="Helical" evidence="1">
    <location>
        <begin position="156"/>
        <end position="181"/>
    </location>
</feature>
<feature type="transmembrane region" description="Helical" evidence="1">
    <location>
        <begin position="109"/>
        <end position="136"/>
    </location>
</feature>
<dbReference type="EMBL" id="NHYE01000735">
    <property type="protein sequence ID" value="PPR03489.1"/>
    <property type="molecule type" value="Genomic_DNA"/>
</dbReference>
<dbReference type="AlphaFoldDB" id="A0A409YK84"/>
<sequence length="367" mass="39627">MAALWNLECLPSQPPLITSPLPPSTALQGCQIACNFALPVSTCPSTPVPVVYLGWAPPTSSYSRLAGGVDFPSAMASSVAYGVVVYLSAFSLHATLVARRHSAKRKWLLSGYIILMLALSTISLAEELVMLVFILFDGVLPVSFGQFVDAHLSLDMFVLGGAEWATSSSFLSVFPFIVWAADALMMWRCIVLYQGTTSSKQVSLWILLGSLYLASLGPSVLIQRLASADPYKSVWVGGLDILVDRDLPSHQLRKVVVGIWTELDPHLHVDFCLPQRTAFHADSTSTPISSSLHPRHVGHSSWIPVHAHYGHTISPLLMVCRVASGIETKITMCTSEVVTGELGRGIRFRTFVSTSGEQGLTSTASTA</sequence>
<keyword evidence="1" id="KW-1133">Transmembrane helix</keyword>